<dbReference type="Proteomes" id="UP000125453">
    <property type="component" value="Segment"/>
</dbReference>
<reference evidence="9 10" key="1">
    <citation type="submission" date="1997-01" db="EMBL/GenBank/DDBJ databases">
        <title>Cloning and Sequencing of Two Ovine Papillomaviruses.</title>
        <authorList>
            <person name="Karlis J."/>
            <person name="Delius H."/>
            <person name="Baird P.J."/>
            <person name="Meischke H.R.C."/>
            <person name="Burrell C.J."/>
            <person name="Higgins G.D."/>
        </authorList>
    </citation>
    <scope>NUCLEOTIDE SEQUENCE [LARGE SCALE GENOMIC DNA]</scope>
</reference>
<name>P89030_9PAPI</name>
<dbReference type="GO" id="GO:0075509">
    <property type="term" value="P:endocytosis involved in viral entry into host cell"/>
    <property type="evidence" value="ECO:0007669"/>
    <property type="project" value="UniProtKB-KW"/>
</dbReference>
<dbReference type="HAMAP" id="MF_04002">
    <property type="entry name" value="PPV_L1"/>
    <property type="match status" value="1"/>
</dbReference>
<accession>P89030</accession>
<dbReference type="KEGG" id="vg:1444481"/>
<feature type="disulfide bond" description="Interchain (with Cys-171)" evidence="7">
    <location>
        <position position="425"/>
    </location>
</feature>
<keyword evidence="6 7" id="KW-1160">Virus entry into host cell</keyword>
<evidence type="ECO:0000256" key="6">
    <source>
        <dbReference type="ARBA" id="ARBA00023296"/>
    </source>
</evidence>
<dbReference type="RefSeq" id="NP_044438.1">
    <property type="nucleotide sequence ID" value="NC_001789.1"/>
</dbReference>
<evidence type="ECO:0000256" key="1">
    <source>
        <dbReference type="ARBA" id="ARBA00022561"/>
    </source>
</evidence>
<comment type="subunit">
    <text evidence="7">Self-assembles into homopentamers. The capsid has an icosahedral symmetry and consists of 72 capsomers, with each capsomer being a pentamer of L1. Interacts with the minor capsid protein L2; this interaction is necessary for viral genome encapsidation. Interacts with protein E2; this interaction enhances E2-dependent replication and transcription activation.</text>
</comment>
<evidence type="ECO:0000313" key="10">
    <source>
        <dbReference type="Proteomes" id="UP000125453"/>
    </source>
</evidence>
<keyword evidence="7" id="KW-1164">Virus endocytosis by host</keyword>
<keyword evidence="10" id="KW-1185">Reference proteome</keyword>
<organism evidence="9 10">
    <name type="scientific">Deltapapillomavirus 3</name>
    <dbReference type="NCBI Taxonomy" id="56144"/>
    <lineage>
        <taxon>Viruses</taxon>
        <taxon>Monodnaviria</taxon>
        <taxon>Shotokuvirae</taxon>
        <taxon>Cossaviricota</taxon>
        <taxon>Papovaviricetes</taxon>
        <taxon>Zurhausenvirales</taxon>
        <taxon>Papillomaviridae</taxon>
        <taxon>Firstpapillomavirinae</taxon>
        <taxon>Deltapapillomavirus</taxon>
    </lineage>
</organism>
<keyword evidence="5 7" id="KW-0426">Late protein</keyword>
<keyword evidence="7" id="KW-1015">Disulfide bond</keyword>
<sequence>MAFWHAGQKLYLPPTPVSKTLCSESYVYRKDIYYHAETERLLTVGHPFYPIQVKDKTVPKVSPNQYRAFMVQLPDPNQFALPDRTIYDPTKEKLVWGLIGLQVSRGQPLGGAISGHTSFNALLDAENVGRRTNTQSTDDRKAAGMDAKQQQVLLVGCTPALGEYWDTARPCVSDSPEKGSCPALELKHKPIEDGDMMDIGFGAANFKELNSSKSDLPLDITNEICLYPDYLRMTEETAGNSMFFFARKEQVYVRHVWSRGGTDKEAPPNGYFLKPKSSAQPTISGVFIGAPSGSLLSTDGLIFNRPYWLYRAQGMNNGICWNNTVFVTVGDNTRGTNLTITVPSSDESVTDYDSAKINVYHRHVEEYKLAFIFQLCSVQLTPETVSSLQGLMPSILQNWEVNVQPPASSILEDTYRYLESPATKCADNVSPTKPDPYDGLKFWKIDLKEKFSLDIDQFPLGRRFLAQQGLGCTTIVRRRASRSTSSKVPSKRRRRGT</sequence>
<keyword evidence="7" id="KW-1162">Viral penetration into host cytoplasm</keyword>
<keyword evidence="3 7" id="KW-1161">Viral attachment to host cell</keyword>
<evidence type="ECO:0000256" key="4">
    <source>
        <dbReference type="ARBA" id="ARBA00022844"/>
    </source>
</evidence>
<dbReference type="SUPFAM" id="SSF88648">
    <property type="entry name" value="Group I dsDNA viruses"/>
    <property type="match status" value="1"/>
</dbReference>
<dbReference type="PRINTS" id="PR00865">
    <property type="entry name" value="HPVCAPSIDL1"/>
</dbReference>
<keyword evidence="7" id="KW-1048">Host nucleus</keyword>
<dbReference type="InterPro" id="IPR036973">
    <property type="entry name" value="Capsid_L1_sf_Papillomavir"/>
</dbReference>
<dbReference type="Gene3D" id="2.60.175.20">
    <property type="entry name" value="Major capsid L1 (late) superfamily, Papillomavirus"/>
    <property type="match status" value="2"/>
</dbReference>
<dbReference type="Pfam" id="PF00500">
    <property type="entry name" value="Late_protein_L1"/>
    <property type="match status" value="1"/>
</dbReference>
<evidence type="ECO:0000256" key="7">
    <source>
        <dbReference type="HAMAP-Rule" id="MF_04002"/>
    </source>
</evidence>
<dbReference type="EMBL" id="U83594">
    <property type="protein sequence ID" value="AAB41772.1"/>
    <property type="molecule type" value="Genomic_DNA"/>
</dbReference>
<comment type="subcellular location">
    <subcellularLocation>
        <location evidence="7">Virion</location>
    </subcellularLocation>
    <subcellularLocation>
        <location evidence="7">Host nucleus</location>
    </subcellularLocation>
</comment>
<dbReference type="GO" id="GO:0039620">
    <property type="term" value="C:T=7 icosahedral viral capsid"/>
    <property type="evidence" value="ECO:0007669"/>
    <property type="project" value="UniProtKB-UniRule"/>
</dbReference>
<dbReference type="SMR" id="P89030"/>
<feature type="disulfide bond" description="Interchain (with Cys-425)" evidence="7">
    <location>
        <position position="171"/>
    </location>
</feature>
<keyword evidence="1 7" id="KW-0167">Capsid protein</keyword>
<evidence type="ECO:0000256" key="5">
    <source>
        <dbReference type="ARBA" id="ARBA00022921"/>
    </source>
</evidence>
<evidence type="ECO:0000256" key="2">
    <source>
        <dbReference type="ARBA" id="ARBA00022581"/>
    </source>
</evidence>
<proteinExistence type="inferred from homology"/>
<gene>
    <name evidence="7 8" type="primary">L1</name>
</gene>
<dbReference type="GO" id="GO:0042025">
    <property type="term" value="C:host cell nucleus"/>
    <property type="evidence" value="ECO:0007669"/>
    <property type="project" value="UniProtKB-SubCell"/>
</dbReference>
<evidence type="ECO:0000256" key="3">
    <source>
        <dbReference type="ARBA" id="ARBA00022804"/>
    </source>
</evidence>
<keyword evidence="4 7" id="KW-0946">Virion</keyword>
<dbReference type="GO" id="GO:0019062">
    <property type="term" value="P:virion attachment to host cell"/>
    <property type="evidence" value="ECO:0007669"/>
    <property type="project" value="UniProtKB-UniRule"/>
</dbReference>
<dbReference type="InterPro" id="IPR011222">
    <property type="entry name" value="dsDNA_vir_gr_I_capsid"/>
</dbReference>
<comment type="similarity">
    <text evidence="7 8">Belongs to the papillomaviridae L1 protein family.</text>
</comment>
<dbReference type="OrthoDB" id="5037at10239"/>
<evidence type="ECO:0000313" key="9">
    <source>
        <dbReference type="EMBL" id="AAB41772.1"/>
    </source>
</evidence>
<dbReference type="InterPro" id="IPR002210">
    <property type="entry name" value="Capsid_L1_Papillomavir"/>
</dbReference>
<evidence type="ECO:0000256" key="8">
    <source>
        <dbReference type="RuleBase" id="RU361248"/>
    </source>
</evidence>
<keyword evidence="2 7" id="KW-0945">Host-virus interaction</keyword>
<keyword evidence="8" id="KW-1145">T=7 icosahedral capsid protein</keyword>
<protein>
    <recommendedName>
        <fullName evidence="7 8">Major capsid protein L1</fullName>
    </recommendedName>
</protein>
<dbReference type="GO" id="GO:0005198">
    <property type="term" value="F:structural molecule activity"/>
    <property type="evidence" value="ECO:0007669"/>
    <property type="project" value="UniProtKB-UniRule"/>
</dbReference>
<comment type="function">
    <text evidence="7 8">Forms an icosahedral capsid with a T=7 symmetry and a 50 nm diameter. The capsid is composed of 72 pentamers linked to each other by disulfide bonds and associated with L2 proteins. Binds to heparan sulfate proteoglycans on cell surface of basal layer keratinocytes to provide initial virion attachment. This binding mediates a conformational change in the virus capsid that facilitates efficient infection. The virion enters the host cell via endocytosis. During virus trafficking, L1 protein dissociates from the viral DNA and the genomic DNA is released to the host nucleus. The virion assembly takes place within the cell nucleus. Encapsulates the genomic DNA together with protein L2.</text>
</comment>